<dbReference type="GO" id="GO:0005634">
    <property type="term" value="C:nucleus"/>
    <property type="evidence" value="ECO:0007669"/>
    <property type="project" value="TreeGrafter"/>
</dbReference>
<reference evidence="3" key="1">
    <citation type="submission" date="2022-07" db="EMBL/GenBank/DDBJ databases">
        <title>Genome Sequence of Physisporinus lineatus.</title>
        <authorList>
            <person name="Buettner E."/>
        </authorList>
    </citation>
    <scope>NUCLEOTIDE SEQUENCE</scope>
    <source>
        <strain evidence="3">VT162</strain>
    </source>
</reference>
<feature type="compositionally biased region" description="Pro residues" evidence="2">
    <location>
        <begin position="38"/>
        <end position="56"/>
    </location>
</feature>
<feature type="region of interest" description="Disordered" evidence="2">
    <location>
        <begin position="83"/>
        <end position="155"/>
    </location>
</feature>
<evidence type="ECO:0000256" key="1">
    <source>
        <dbReference type="ARBA" id="ARBA00009797"/>
    </source>
</evidence>
<dbReference type="InterPro" id="IPR003903">
    <property type="entry name" value="UIM_dom"/>
</dbReference>
<keyword evidence="4" id="KW-1185">Reference proteome</keyword>
<dbReference type="EMBL" id="JANAWD010001240">
    <property type="protein sequence ID" value="KAJ3473834.1"/>
    <property type="molecule type" value="Genomic_DNA"/>
</dbReference>
<dbReference type="PANTHER" id="PTHR14464:SF4">
    <property type="entry name" value="EXONUCLEASE V"/>
    <property type="match status" value="1"/>
</dbReference>
<feature type="region of interest" description="Disordered" evidence="2">
    <location>
        <begin position="25"/>
        <end position="64"/>
    </location>
</feature>
<feature type="region of interest" description="Disordered" evidence="2">
    <location>
        <begin position="627"/>
        <end position="667"/>
    </location>
</feature>
<feature type="compositionally biased region" description="Polar residues" evidence="2">
    <location>
        <begin position="25"/>
        <end position="36"/>
    </location>
</feature>
<gene>
    <name evidence="3" type="ORF">NLI96_g12800</name>
</gene>
<feature type="compositionally biased region" description="Polar residues" evidence="2">
    <location>
        <begin position="136"/>
        <end position="153"/>
    </location>
</feature>
<feature type="compositionally biased region" description="Low complexity" evidence="2">
    <location>
        <begin position="101"/>
        <end position="110"/>
    </location>
</feature>
<proteinExistence type="inferred from homology"/>
<dbReference type="GO" id="GO:0045145">
    <property type="term" value="F:single-stranded DNA 5'-3' DNA exonuclease activity"/>
    <property type="evidence" value="ECO:0007669"/>
    <property type="project" value="InterPro"/>
</dbReference>
<dbReference type="GO" id="GO:0005739">
    <property type="term" value="C:mitochondrion"/>
    <property type="evidence" value="ECO:0007669"/>
    <property type="project" value="TreeGrafter"/>
</dbReference>
<evidence type="ECO:0000256" key="2">
    <source>
        <dbReference type="SAM" id="MobiDB-lite"/>
    </source>
</evidence>
<sequence>MESDDEYDAYFPVLDVEDIPFFTTKAQSPTASSHVLPSTPPKGDTPPTEPQIPSPPAIKSASSDTYSDYDLLEFTEEDFEFIDAQVSSAQNPVPPNLQRASESSDTLESSDPPPSPPTGGPAVDISIETHEGSGSGSVNSTEEPPPSQVSERQLPSPFKSFRSWNGTLAVTDLTAPAWCELQFDYGLRQQRTRKLEHRPASFLSARGRLIPVNQKVAAVNDRITKKGKSVHKVLEREIHPEEKPIQVVIPEDRLINMICSADSLLNLGRCREMPVFGILHDQVIVGIIDEVERKPIPQQTSVPSDIAAKRPQGKRSVPSTPTKTKSKRSRLSPPPDQPPITSFLHTGQRLQEVPGSEVPDIRKDQVRPATPPEMFAESITAALEPLSLKYRLHVSDTKTRKFPTLPVDEDTVPAKIQLMVYHSLLSGLLESASTSPTRLDFRRLWKKMGLDPRRKLSRTFLAQAGMIPSEGHVPEESLKCLDDVVAAWQLAAEALKVDGIDDSLTVVYRTQPTKATHRKKTEDSIPIPSLSPQEAEDIARAVKLSLEDTEESGEDEQLTRAIAESLKNVTSNPDDPSSSSFRHSPPRSVNGNGTPKASSILEEDPEFEWAIQQSLLEYLRKRSVNAEQSRRKSEGFGSRRRRGWKKEGEDTDTDNDTEEPQGEGSRVIGEKVIKMDKAFLENRLTKVLQYWLGRRRPDGVDIHLTRRCMWCEYREGCEWREEKAVEALRSQQEKRRST</sequence>
<comment type="similarity">
    <text evidence="1">Belongs to the EXO5 family.</text>
</comment>
<dbReference type="Proteomes" id="UP001212997">
    <property type="component" value="Unassembled WGS sequence"/>
</dbReference>
<dbReference type="InterPro" id="IPR019190">
    <property type="entry name" value="EXOV"/>
</dbReference>
<dbReference type="Pfam" id="PF09810">
    <property type="entry name" value="Exo5"/>
    <property type="match status" value="2"/>
</dbReference>
<dbReference type="PANTHER" id="PTHR14464">
    <property type="entry name" value="EXONUCLEASE V"/>
    <property type="match status" value="1"/>
</dbReference>
<dbReference type="SMART" id="SM00726">
    <property type="entry name" value="UIM"/>
    <property type="match status" value="3"/>
</dbReference>
<evidence type="ECO:0000313" key="4">
    <source>
        <dbReference type="Proteomes" id="UP001212997"/>
    </source>
</evidence>
<accession>A0AAD5YC23</accession>
<dbReference type="PROSITE" id="PS50330">
    <property type="entry name" value="UIM"/>
    <property type="match status" value="1"/>
</dbReference>
<dbReference type="GO" id="GO:0036297">
    <property type="term" value="P:interstrand cross-link repair"/>
    <property type="evidence" value="ECO:0007669"/>
    <property type="project" value="TreeGrafter"/>
</dbReference>
<evidence type="ECO:0008006" key="5">
    <source>
        <dbReference type="Google" id="ProtNLM"/>
    </source>
</evidence>
<organism evidence="3 4">
    <name type="scientific">Meripilus lineatus</name>
    <dbReference type="NCBI Taxonomy" id="2056292"/>
    <lineage>
        <taxon>Eukaryota</taxon>
        <taxon>Fungi</taxon>
        <taxon>Dikarya</taxon>
        <taxon>Basidiomycota</taxon>
        <taxon>Agaricomycotina</taxon>
        <taxon>Agaricomycetes</taxon>
        <taxon>Polyporales</taxon>
        <taxon>Meripilaceae</taxon>
        <taxon>Meripilus</taxon>
    </lineage>
</organism>
<dbReference type="AlphaFoldDB" id="A0AAD5YC23"/>
<comment type="caution">
    <text evidence="3">The sequence shown here is derived from an EMBL/GenBank/DDBJ whole genome shotgun (WGS) entry which is preliminary data.</text>
</comment>
<dbReference type="Gene3D" id="6.10.140.100">
    <property type="match status" value="1"/>
</dbReference>
<protein>
    <recommendedName>
        <fullName evidence="5">Exonuclease V</fullName>
    </recommendedName>
</protein>
<feature type="region of interest" description="Disordered" evidence="2">
    <location>
        <begin position="296"/>
        <end position="343"/>
    </location>
</feature>
<evidence type="ECO:0000313" key="3">
    <source>
        <dbReference type="EMBL" id="KAJ3473834.1"/>
    </source>
</evidence>
<feature type="compositionally biased region" description="Acidic residues" evidence="2">
    <location>
        <begin position="649"/>
        <end position="661"/>
    </location>
</feature>
<feature type="compositionally biased region" description="Low complexity" evidence="2">
    <location>
        <begin position="573"/>
        <end position="588"/>
    </location>
</feature>
<name>A0AAD5YC23_9APHY</name>
<feature type="region of interest" description="Disordered" evidence="2">
    <location>
        <begin position="513"/>
        <end position="534"/>
    </location>
</feature>
<feature type="region of interest" description="Disordered" evidence="2">
    <location>
        <begin position="566"/>
        <end position="601"/>
    </location>
</feature>